<proteinExistence type="predicted"/>
<name>A0A150WW77_BDEBC</name>
<comment type="caution">
    <text evidence="2">The sequence shown here is derived from an EMBL/GenBank/DDBJ whole genome shotgun (WGS) entry which is preliminary data.</text>
</comment>
<feature type="signal peptide" evidence="1">
    <location>
        <begin position="1"/>
        <end position="26"/>
    </location>
</feature>
<dbReference type="OrthoDB" id="5290197at2"/>
<evidence type="ECO:0000313" key="3">
    <source>
        <dbReference type="Proteomes" id="UP000075391"/>
    </source>
</evidence>
<keyword evidence="1" id="KW-0732">Signal</keyword>
<gene>
    <name evidence="2" type="ORF">AZI85_02100</name>
</gene>
<evidence type="ECO:0000313" key="2">
    <source>
        <dbReference type="EMBL" id="KYG70748.1"/>
    </source>
</evidence>
<dbReference type="AlphaFoldDB" id="A0A150WW77"/>
<reference evidence="2 3" key="1">
    <citation type="submission" date="2016-03" db="EMBL/GenBank/DDBJ databases">
        <authorList>
            <person name="Ploux O."/>
        </authorList>
    </citation>
    <scope>NUCLEOTIDE SEQUENCE [LARGE SCALE GENOMIC DNA]</scope>
    <source>
        <strain evidence="2 3">BER2</strain>
    </source>
</reference>
<dbReference type="Proteomes" id="UP000075391">
    <property type="component" value="Unassembled WGS sequence"/>
</dbReference>
<protein>
    <recommendedName>
        <fullName evidence="4">Transporter</fullName>
    </recommendedName>
</protein>
<sequence>MLPHPLSLKKLSVFLLVQLIANLAAAQVYNSSISAATGGTGRATVEAGDSTFLNPASQVHLRGHYFFASGAEDEFAITLSDNTEESMFPATLGYVQRTSDVAQGELKQSDIMLSLAEFIVDKWAFGITGHYIEQKLPESSYRQPNADIGMMYTPKSNIGWGLVVYNVFGENKDAPENIRQKTSVGGGFNYIYKEAMRFRVDATSESVFGAGLETYVNRFLITRIGYSNDTDDERELLTAGFGFKGPRFALSYAYQGNQKFSGDYRHSVDLEIPF</sequence>
<dbReference type="RefSeq" id="WP_063242515.1">
    <property type="nucleotide sequence ID" value="NZ_LUKF01000001.1"/>
</dbReference>
<dbReference type="EMBL" id="LUKF01000001">
    <property type="protein sequence ID" value="KYG70748.1"/>
    <property type="molecule type" value="Genomic_DNA"/>
</dbReference>
<accession>A0A150WW77</accession>
<evidence type="ECO:0008006" key="4">
    <source>
        <dbReference type="Google" id="ProtNLM"/>
    </source>
</evidence>
<evidence type="ECO:0000256" key="1">
    <source>
        <dbReference type="SAM" id="SignalP"/>
    </source>
</evidence>
<organism evidence="2 3">
    <name type="scientific">Bdellovibrio bacteriovorus</name>
    <dbReference type="NCBI Taxonomy" id="959"/>
    <lineage>
        <taxon>Bacteria</taxon>
        <taxon>Pseudomonadati</taxon>
        <taxon>Bdellovibrionota</taxon>
        <taxon>Bdellovibrionia</taxon>
        <taxon>Bdellovibrionales</taxon>
        <taxon>Pseudobdellovibrionaceae</taxon>
        <taxon>Bdellovibrio</taxon>
    </lineage>
</organism>
<feature type="chain" id="PRO_5007573798" description="Transporter" evidence="1">
    <location>
        <begin position="27"/>
        <end position="274"/>
    </location>
</feature>